<evidence type="ECO:0000313" key="8">
    <source>
        <dbReference type="Ensembl" id="ENSCPBP00000001904.1"/>
    </source>
</evidence>
<dbReference type="SMART" id="SM00406">
    <property type="entry name" value="IGv"/>
    <property type="match status" value="1"/>
</dbReference>
<feature type="chain" id="PRO_5034494849" description="Ig-like domain-containing protein" evidence="6">
    <location>
        <begin position="22"/>
        <end position="161"/>
    </location>
</feature>
<dbReference type="Gene3D" id="2.60.40.10">
    <property type="entry name" value="Immunoglobulins"/>
    <property type="match status" value="1"/>
</dbReference>
<reference evidence="8" key="1">
    <citation type="submission" date="2025-08" db="UniProtKB">
        <authorList>
            <consortium name="Ensembl"/>
        </authorList>
    </citation>
    <scope>IDENTIFICATION</scope>
</reference>
<dbReference type="SMART" id="SM00409">
    <property type="entry name" value="IG"/>
    <property type="match status" value="1"/>
</dbReference>
<dbReference type="AlphaFoldDB" id="A0A8C3H5Z3"/>
<evidence type="ECO:0000256" key="5">
    <source>
        <dbReference type="ARBA" id="ARBA00043266"/>
    </source>
</evidence>
<dbReference type="PANTHER" id="PTHR19367:SF18">
    <property type="entry name" value="T CELL RECEPTOR ALPHA VARIABLE 16"/>
    <property type="match status" value="1"/>
</dbReference>
<organism evidence="8 9">
    <name type="scientific">Chrysemys picta bellii</name>
    <name type="common">Western painted turtle</name>
    <name type="synonym">Emys bellii</name>
    <dbReference type="NCBI Taxonomy" id="8478"/>
    <lineage>
        <taxon>Eukaryota</taxon>
        <taxon>Metazoa</taxon>
        <taxon>Chordata</taxon>
        <taxon>Craniata</taxon>
        <taxon>Vertebrata</taxon>
        <taxon>Euteleostomi</taxon>
        <taxon>Archelosauria</taxon>
        <taxon>Testudinata</taxon>
        <taxon>Testudines</taxon>
        <taxon>Cryptodira</taxon>
        <taxon>Durocryptodira</taxon>
        <taxon>Testudinoidea</taxon>
        <taxon>Emydidae</taxon>
        <taxon>Chrysemys</taxon>
    </lineage>
</organism>
<evidence type="ECO:0000259" key="7">
    <source>
        <dbReference type="PROSITE" id="PS50835"/>
    </source>
</evidence>
<keyword evidence="4" id="KW-0393">Immunoglobulin domain</keyword>
<feature type="signal peptide" evidence="6">
    <location>
        <begin position="1"/>
        <end position="21"/>
    </location>
</feature>
<dbReference type="GO" id="GO:0002250">
    <property type="term" value="P:adaptive immune response"/>
    <property type="evidence" value="ECO:0007669"/>
    <property type="project" value="UniProtKB-KW"/>
</dbReference>
<sequence length="161" mass="17847">IRLQNALLLGSTALFSACLRSVQSPLEVTVSEGHDVLLQCNFTTDFTSPNLFWYRQYPNQPPQHILTAYTSPAEKNTFTSGKFSTVLFDANKTVLLKIGALSLQDRAVYHCALRPTMGQSCISGWVEEPGSRGFHREIGSKHPSPHFLWVWALGSDPPPST</sequence>
<dbReference type="InterPro" id="IPR013783">
    <property type="entry name" value="Ig-like_fold"/>
</dbReference>
<dbReference type="GO" id="GO:0042101">
    <property type="term" value="C:T cell receptor complex"/>
    <property type="evidence" value="ECO:0007669"/>
    <property type="project" value="UniProtKB-KW"/>
</dbReference>
<keyword evidence="5" id="KW-1279">T cell receptor</keyword>
<keyword evidence="9" id="KW-1185">Reference proteome</keyword>
<dbReference type="PROSITE" id="PS50835">
    <property type="entry name" value="IG_LIKE"/>
    <property type="match status" value="1"/>
</dbReference>
<feature type="domain" description="Ig-like" evidence="7">
    <location>
        <begin position="19"/>
        <end position="123"/>
    </location>
</feature>
<dbReference type="Proteomes" id="UP000694380">
    <property type="component" value="Unplaced"/>
</dbReference>
<evidence type="ECO:0000256" key="6">
    <source>
        <dbReference type="SAM" id="SignalP"/>
    </source>
</evidence>
<dbReference type="InterPro" id="IPR051287">
    <property type="entry name" value="TCR_variable_region"/>
</dbReference>
<proteinExistence type="predicted"/>
<dbReference type="Ensembl" id="ENSCPBT00000002343.1">
    <property type="protein sequence ID" value="ENSCPBP00000001904.1"/>
    <property type="gene ID" value="ENSCPBG00000001545.1"/>
</dbReference>
<accession>A0A8C3H5Z3</accession>
<evidence type="ECO:0000256" key="1">
    <source>
        <dbReference type="ARBA" id="ARBA00022729"/>
    </source>
</evidence>
<dbReference type="InterPro" id="IPR013106">
    <property type="entry name" value="Ig_V-set"/>
</dbReference>
<keyword evidence="3" id="KW-0675">Receptor</keyword>
<dbReference type="InterPro" id="IPR003599">
    <property type="entry name" value="Ig_sub"/>
</dbReference>
<evidence type="ECO:0000256" key="2">
    <source>
        <dbReference type="ARBA" id="ARBA00023130"/>
    </source>
</evidence>
<dbReference type="GeneTree" id="ENSGT01030000235661"/>
<evidence type="ECO:0000256" key="4">
    <source>
        <dbReference type="ARBA" id="ARBA00023319"/>
    </source>
</evidence>
<protein>
    <recommendedName>
        <fullName evidence="7">Ig-like domain-containing protein</fullName>
    </recommendedName>
</protein>
<reference evidence="8" key="2">
    <citation type="submission" date="2025-09" db="UniProtKB">
        <authorList>
            <consortium name="Ensembl"/>
        </authorList>
    </citation>
    <scope>IDENTIFICATION</scope>
</reference>
<keyword evidence="1 6" id="KW-0732">Signal</keyword>
<dbReference type="InterPro" id="IPR036179">
    <property type="entry name" value="Ig-like_dom_sf"/>
</dbReference>
<dbReference type="OMA" id="QPPQHIL"/>
<dbReference type="InterPro" id="IPR007110">
    <property type="entry name" value="Ig-like_dom"/>
</dbReference>
<evidence type="ECO:0000256" key="3">
    <source>
        <dbReference type="ARBA" id="ARBA00023170"/>
    </source>
</evidence>
<name>A0A8C3H5Z3_CHRPI</name>
<dbReference type="PANTHER" id="PTHR19367">
    <property type="entry name" value="T-CELL RECEPTOR ALPHA CHAIN V REGION"/>
    <property type="match status" value="1"/>
</dbReference>
<dbReference type="Pfam" id="PF07686">
    <property type="entry name" value="V-set"/>
    <property type="match status" value="1"/>
</dbReference>
<keyword evidence="2" id="KW-1064">Adaptive immunity</keyword>
<keyword evidence="5" id="KW-0391">Immunity</keyword>
<evidence type="ECO:0000313" key="9">
    <source>
        <dbReference type="Proteomes" id="UP000694380"/>
    </source>
</evidence>
<dbReference type="SUPFAM" id="SSF48726">
    <property type="entry name" value="Immunoglobulin"/>
    <property type="match status" value="1"/>
</dbReference>